<feature type="transmembrane region" description="Helical" evidence="1">
    <location>
        <begin position="328"/>
        <end position="344"/>
    </location>
</feature>
<evidence type="ECO:0000259" key="2">
    <source>
        <dbReference type="Pfam" id="PF19830"/>
    </source>
</evidence>
<protein>
    <recommendedName>
        <fullName evidence="2">DUF6311 domain-containing protein</fullName>
    </recommendedName>
</protein>
<dbReference type="AlphaFoldDB" id="A0A0G0T1F5"/>
<feature type="transmembrane region" description="Helical" evidence="1">
    <location>
        <begin position="147"/>
        <end position="163"/>
    </location>
</feature>
<feature type="transmembrane region" description="Helical" evidence="1">
    <location>
        <begin position="215"/>
        <end position="237"/>
    </location>
</feature>
<feature type="transmembrane region" description="Helical" evidence="1">
    <location>
        <begin position="288"/>
        <end position="308"/>
    </location>
</feature>
<keyword evidence="1" id="KW-0812">Transmembrane</keyword>
<feature type="domain" description="DUF6311" evidence="2">
    <location>
        <begin position="60"/>
        <end position="410"/>
    </location>
</feature>
<feature type="transmembrane region" description="Helical" evidence="1">
    <location>
        <begin position="124"/>
        <end position="141"/>
    </location>
</feature>
<dbReference type="EMBL" id="LBZK01000015">
    <property type="protein sequence ID" value="KKR70874.1"/>
    <property type="molecule type" value="Genomic_DNA"/>
</dbReference>
<feature type="transmembrane region" description="Helical" evidence="1">
    <location>
        <begin position="377"/>
        <end position="393"/>
    </location>
</feature>
<name>A0A0G0T1F5_9BACT</name>
<evidence type="ECO:0000313" key="4">
    <source>
        <dbReference type="Proteomes" id="UP000034562"/>
    </source>
</evidence>
<organism evidence="3 4">
    <name type="scientific">Candidatus Woesebacteria bacterium GW2011_GWA2_40_7b</name>
    <dbReference type="NCBI Taxonomy" id="1618563"/>
    <lineage>
        <taxon>Bacteria</taxon>
        <taxon>Candidatus Woeseibacteriota</taxon>
    </lineage>
</organism>
<dbReference type="STRING" id="1618563.UU12_C0015G0010"/>
<dbReference type="Pfam" id="PF19830">
    <property type="entry name" value="DUF6311"/>
    <property type="match status" value="1"/>
</dbReference>
<reference evidence="3 4" key="1">
    <citation type="journal article" date="2015" name="Nature">
        <title>rRNA introns, odd ribosomes, and small enigmatic genomes across a large radiation of phyla.</title>
        <authorList>
            <person name="Brown C.T."/>
            <person name="Hug L.A."/>
            <person name="Thomas B.C."/>
            <person name="Sharon I."/>
            <person name="Castelle C.J."/>
            <person name="Singh A."/>
            <person name="Wilkins M.J."/>
            <person name="Williams K.H."/>
            <person name="Banfield J.F."/>
        </authorList>
    </citation>
    <scope>NUCLEOTIDE SEQUENCE [LARGE SCALE GENOMIC DNA]</scope>
</reference>
<feature type="transmembrane region" description="Helical" evidence="1">
    <location>
        <begin position="351"/>
        <end position="371"/>
    </location>
</feature>
<accession>A0A0G0T1F5</accession>
<comment type="caution">
    <text evidence="3">The sequence shown here is derived from an EMBL/GenBank/DDBJ whole genome shotgun (WGS) entry which is preliminary data.</text>
</comment>
<feature type="transmembrane region" description="Helical" evidence="1">
    <location>
        <begin position="400"/>
        <end position="416"/>
    </location>
</feature>
<evidence type="ECO:0000313" key="3">
    <source>
        <dbReference type="EMBL" id="KKR70874.1"/>
    </source>
</evidence>
<dbReference type="InterPro" id="IPR046278">
    <property type="entry name" value="DUF6311"/>
</dbReference>
<keyword evidence="1" id="KW-0472">Membrane</keyword>
<dbReference type="Proteomes" id="UP000034562">
    <property type="component" value="Unassembled WGS sequence"/>
</dbReference>
<evidence type="ECO:0000256" key="1">
    <source>
        <dbReference type="SAM" id="Phobius"/>
    </source>
</evidence>
<proteinExistence type="predicted"/>
<feature type="transmembrane region" description="Helical" evidence="1">
    <location>
        <begin position="175"/>
        <end position="203"/>
    </location>
</feature>
<keyword evidence="1" id="KW-1133">Transmembrane helix</keyword>
<feature type="transmembrane region" description="Helical" evidence="1">
    <location>
        <begin position="95"/>
        <end position="117"/>
    </location>
</feature>
<sequence>MGSKYTKHILFVVALLFIFRDLVGNMSTNLPDWRDYAFITWITNQNINHIKTLDFANIFNTNAFFPHTNTLFLSETFFTLSLVGLPISLFVKDPIILFNLLFLLTFVLNYVSSFLFWKKITKSEGVAFIGSVATVFSPYFYAQFGHFQMITYWPLMFSLYFLVESKRNKKKLFLVGLFLAIQFLASVYLTYFLCVAILLYLFFDFLKNRNIKSVLVSFFIIFSLFLTLDGVFIKGYMNTQKYFGVKREYGEYVGYSAHLTDYLFPRQQSYLYNNTFFKKWNAYNKHNLGEVASFPGFVLTITALLGIFGFKNSKNSIVVMFKKEVERYWFLSLATIGFLFSLGPRLNFNGVYSGIPTIYTLLLKIPFVEAIRGLERWSFLFYFGLTYFSLLYIKTIKRRSVLFIVLTILLLELMPFKTLTYAGSYITNNDEVLRDICSIQKTAILEIPVTHFDTTGSIAEGVSYITTRELATLYNHCHLINGYTGYDLPSIANTKNQIYESIASKDSQGFYKTISESGAQILVLNRKNLLPETITTFNKFLLELVKTSQLKPLGKDVYKIN</sequence>
<gene>
    <name evidence="3" type="ORF">UU12_C0015G0010</name>
</gene>